<evidence type="ECO:0000313" key="2">
    <source>
        <dbReference type="EMBL" id="RPB12001.1"/>
    </source>
</evidence>
<dbReference type="AlphaFoldDB" id="A0A3N4KUH3"/>
<dbReference type="InParanoid" id="A0A3N4KUH3"/>
<keyword evidence="3" id="KW-1185">Reference proteome</keyword>
<dbReference type="EMBL" id="ML119131">
    <property type="protein sequence ID" value="RPB12001.1"/>
    <property type="molecule type" value="Genomic_DNA"/>
</dbReference>
<proteinExistence type="predicted"/>
<evidence type="ECO:0000313" key="3">
    <source>
        <dbReference type="Proteomes" id="UP000277580"/>
    </source>
</evidence>
<dbReference type="OrthoDB" id="5410365at2759"/>
<dbReference type="Proteomes" id="UP000277580">
    <property type="component" value="Unassembled WGS sequence"/>
</dbReference>
<feature type="region of interest" description="Disordered" evidence="1">
    <location>
        <begin position="232"/>
        <end position="274"/>
    </location>
</feature>
<sequence length="287" mass="31815">MSASTTSVFQASLLPLSAVQLGRLIVNIKAPHEEYVDPPTPSPPEITKNPQHNFTELRTSSNAFKLRGRLTQLLSASYEHESKHQIDLSAKIAYTYALCNSRTWFEAACAHHSIRQWLQGAIEDGDSVYLVTGYHTVVDARFGTGVSSTSMDRQQVSMPIDATGLPSVQGMDMTAGLDTTHKLCRGFARTFEAPGEQVYALQYRKVVFRWFSSKKIEKATLKENQWRVYAGRGSADRNDSNSSDIVEASLGGLEGDDLSDDGSDEEEEDDELGERWVSKDGESVWVL</sequence>
<feature type="compositionally biased region" description="Acidic residues" evidence="1">
    <location>
        <begin position="254"/>
        <end position="272"/>
    </location>
</feature>
<protein>
    <submittedName>
        <fullName evidence="2">Uncharacterized protein</fullName>
    </submittedName>
</protein>
<evidence type="ECO:0000256" key="1">
    <source>
        <dbReference type="SAM" id="MobiDB-lite"/>
    </source>
</evidence>
<name>A0A3N4KUH3_9PEZI</name>
<reference evidence="2 3" key="1">
    <citation type="journal article" date="2018" name="Nat. Ecol. Evol.">
        <title>Pezizomycetes genomes reveal the molecular basis of ectomycorrhizal truffle lifestyle.</title>
        <authorList>
            <person name="Murat C."/>
            <person name="Payen T."/>
            <person name="Noel B."/>
            <person name="Kuo A."/>
            <person name="Morin E."/>
            <person name="Chen J."/>
            <person name="Kohler A."/>
            <person name="Krizsan K."/>
            <person name="Balestrini R."/>
            <person name="Da Silva C."/>
            <person name="Montanini B."/>
            <person name="Hainaut M."/>
            <person name="Levati E."/>
            <person name="Barry K.W."/>
            <person name="Belfiori B."/>
            <person name="Cichocki N."/>
            <person name="Clum A."/>
            <person name="Dockter R.B."/>
            <person name="Fauchery L."/>
            <person name="Guy J."/>
            <person name="Iotti M."/>
            <person name="Le Tacon F."/>
            <person name="Lindquist E.A."/>
            <person name="Lipzen A."/>
            <person name="Malagnac F."/>
            <person name="Mello A."/>
            <person name="Molinier V."/>
            <person name="Miyauchi S."/>
            <person name="Poulain J."/>
            <person name="Riccioni C."/>
            <person name="Rubini A."/>
            <person name="Sitrit Y."/>
            <person name="Splivallo R."/>
            <person name="Traeger S."/>
            <person name="Wang M."/>
            <person name="Zifcakova L."/>
            <person name="Wipf D."/>
            <person name="Zambonelli A."/>
            <person name="Paolocci F."/>
            <person name="Nowrousian M."/>
            <person name="Ottonello S."/>
            <person name="Baldrian P."/>
            <person name="Spatafora J.W."/>
            <person name="Henrissat B."/>
            <person name="Nagy L.G."/>
            <person name="Aury J.M."/>
            <person name="Wincker P."/>
            <person name="Grigoriev I.V."/>
            <person name="Bonfante P."/>
            <person name="Martin F.M."/>
        </authorList>
    </citation>
    <scope>NUCLEOTIDE SEQUENCE [LARGE SCALE GENOMIC DNA]</scope>
    <source>
        <strain evidence="2 3">CCBAS932</strain>
    </source>
</reference>
<gene>
    <name evidence="2" type="ORF">P167DRAFT_536148</name>
</gene>
<accession>A0A3N4KUH3</accession>
<organism evidence="2 3">
    <name type="scientific">Morchella conica CCBAS932</name>
    <dbReference type="NCBI Taxonomy" id="1392247"/>
    <lineage>
        <taxon>Eukaryota</taxon>
        <taxon>Fungi</taxon>
        <taxon>Dikarya</taxon>
        <taxon>Ascomycota</taxon>
        <taxon>Pezizomycotina</taxon>
        <taxon>Pezizomycetes</taxon>
        <taxon>Pezizales</taxon>
        <taxon>Morchellaceae</taxon>
        <taxon>Morchella</taxon>
    </lineage>
</organism>